<feature type="signal peptide" evidence="1">
    <location>
        <begin position="1"/>
        <end position="24"/>
    </location>
</feature>
<accession>A0ABT4ABX3</accession>
<protein>
    <submittedName>
        <fullName evidence="3">Cupin domain-containing protein</fullName>
    </submittedName>
</protein>
<dbReference type="InterPro" id="IPR011051">
    <property type="entry name" value="RmlC_Cupin_sf"/>
</dbReference>
<dbReference type="Proteomes" id="UP001207654">
    <property type="component" value="Unassembled WGS sequence"/>
</dbReference>
<gene>
    <name evidence="3" type="ORF">OV287_32130</name>
</gene>
<feature type="chain" id="PRO_5045760550" evidence="1">
    <location>
        <begin position="25"/>
        <end position="169"/>
    </location>
</feature>
<evidence type="ECO:0000313" key="3">
    <source>
        <dbReference type="EMBL" id="MCY1079120.1"/>
    </source>
</evidence>
<feature type="domain" description="(S)-ureidoglycine aminohydrolase cupin" evidence="2">
    <location>
        <begin position="94"/>
        <end position="160"/>
    </location>
</feature>
<dbReference type="InterPro" id="IPR014710">
    <property type="entry name" value="RmlC-like_jellyroll"/>
</dbReference>
<evidence type="ECO:0000313" key="4">
    <source>
        <dbReference type="Proteomes" id="UP001207654"/>
    </source>
</evidence>
<dbReference type="RefSeq" id="WP_267537857.1">
    <property type="nucleotide sequence ID" value="NZ_JAPNKA010000001.1"/>
</dbReference>
<dbReference type="SUPFAM" id="SSF51182">
    <property type="entry name" value="RmlC-like cupins"/>
    <property type="match status" value="1"/>
</dbReference>
<dbReference type="PANTHER" id="PTHR40943:SF1">
    <property type="entry name" value="CYTOPLASMIC PROTEIN"/>
    <property type="match status" value="1"/>
</dbReference>
<name>A0ABT4ABX3_9BACT</name>
<evidence type="ECO:0000256" key="1">
    <source>
        <dbReference type="SAM" id="SignalP"/>
    </source>
</evidence>
<organism evidence="3 4">
    <name type="scientific">Archangium lansingense</name>
    <dbReference type="NCBI Taxonomy" id="2995310"/>
    <lineage>
        <taxon>Bacteria</taxon>
        <taxon>Pseudomonadati</taxon>
        <taxon>Myxococcota</taxon>
        <taxon>Myxococcia</taxon>
        <taxon>Myxococcales</taxon>
        <taxon>Cystobacterineae</taxon>
        <taxon>Archangiaceae</taxon>
        <taxon>Archangium</taxon>
    </lineage>
</organism>
<sequence length="169" mass="18118">MARRVCHYRWPGLGFIALACLVSACTGEPVANDGPGSKPDSMEQATAMIVYSPRGGPVDESGLIPLGPPEELGGRVLEGDPQIFARIDYSANGVTAGLFKATTGTLEVTFPFTEHATILEGQVTITDSTGQSHLFKAGDSYFIRQGQVIVWEVKGKQVIKSFFNTVEPQ</sequence>
<comment type="caution">
    <text evidence="3">The sequence shown here is derived from an EMBL/GenBank/DDBJ whole genome shotgun (WGS) entry which is preliminary data.</text>
</comment>
<dbReference type="Pfam" id="PF05899">
    <property type="entry name" value="Cupin_3"/>
    <property type="match status" value="1"/>
</dbReference>
<dbReference type="EMBL" id="JAPNKA010000001">
    <property type="protein sequence ID" value="MCY1079120.1"/>
    <property type="molecule type" value="Genomic_DNA"/>
</dbReference>
<dbReference type="PANTHER" id="PTHR40943">
    <property type="entry name" value="CYTOPLASMIC PROTEIN-RELATED"/>
    <property type="match status" value="1"/>
</dbReference>
<reference evidence="3 4" key="1">
    <citation type="submission" date="2022-11" db="EMBL/GenBank/DDBJ databases">
        <title>Minimal conservation of predation-associated metabolite biosynthetic gene clusters underscores biosynthetic potential of Myxococcota including descriptions for ten novel species: Archangium lansinium sp. nov., Myxococcus landrumus sp. nov., Nannocystis bai.</title>
        <authorList>
            <person name="Ahearne A."/>
            <person name="Stevens C."/>
            <person name="Phillips K."/>
        </authorList>
    </citation>
    <scope>NUCLEOTIDE SEQUENCE [LARGE SCALE GENOMIC DNA]</scope>
    <source>
        <strain evidence="3 4">MIWBW</strain>
    </source>
</reference>
<evidence type="ECO:0000259" key="2">
    <source>
        <dbReference type="Pfam" id="PF05899"/>
    </source>
</evidence>
<keyword evidence="4" id="KW-1185">Reference proteome</keyword>
<dbReference type="Gene3D" id="2.60.120.10">
    <property type="entry name" value="Jelly Rolls"/>
    <property type="match status" value="1"/>
</dbReference>
<dbReference type="PROSITE" id="PS51257">
    <property type="entry name" value="PROKAR_LIPOPROTEIN"/>
    <property type="match status" value="1"/>
</dbReference>
<proteinExistence type="predicted"/>
<dbReference type="InterPro" id="IPR008579">
    <property type="entry name" value="UGlyAH_Cupin_dom"/>
</dbReference>
<keyword evidence="1" id="KW-0732">Signal</keyword>